<comment type="caution">
    <text evidence="6">The sequence shown here is derived from an EMBL/GenBank/DDBJ whole genome shotgun (WGS) entry which is preliminary data.</text>
</comment>
<dbReference type="Gene3D" id="1.10.287.1150">
    <property type="entry name" value="TPP helical domain"/>
    <property type="match status" value="1"/>
</dbReference>
<reference evidence="6 7" key="1">
    <citation type="journal article" date="2015" name="Genome Biol.">
        <title>Comparative genomics of Steinernema reveals deeply conserved gene regulatory networks.</title>
        <authorList>
            <person name="Dillman A.R."/>
            <person name="Macchietto M."/>
            <person name="Porter C.F."/>
            <person name="Rogers A."/>
            <person name="Williams B."/>
            <person name="Antoshechkin I."/>
            <person name="Lee M.M."/>
            <person name="Goodwin Z."/>
            <person name="Lu X."/>
            <person name="Lewis E.E."/>
            <person name="Goodrich-Blair H."/>
            <person name="Stock S.P."/>
            <person name="Adams B.J."/>
            <person name="Sternberg P.W."/>
            <person name="Mortazavi A."/>
        </authorList>
    </citation>
    <scope>NUCLEOTIDE SEQUENCE [LARGE SCALE GENOMIC DNA]</scope>
    <source>
        <strain evidence="6 7">ALL</strain>
    </source>
</reference>
<evidence type="ECO:0000256" key="4">
    <source>
        <dbReference type="ARBA" id="ARBA00023052"/>
    </source>
</evidence>
<feature type="compositionally biased region" description="Polar residues" evidence="5">
    <location>
        <begin position="198"/>
        <end position="208"/>
    </location>
</feature>
<dbReference type="Gene3D" id="3.40.50.970">
    <property type="match status" value="1"/>
</dbReference>
<feature type="compositionally biased region" description="Basic residues" evidence="5">
    <location>
        <begin position="235"/>
        <end position="247"/>
    </location>
</feature>
<protein>
    <submittedName>
        <fullName evidence="6">Uncharacterized protein</fullName>
    </submittedName>
</protein>
<sequence>MLWRLRSSAAQATGRRFYHSHNGVFGFVESRVSAFQPSTSGMTPEESQRAHLINAYRRYGYMKANLDPLKLNKTLEVAELNPAVYGLDAESTATILGRDVTIGDLVEQLNSTYCGTMAGEFMHLNSWEERQWFSQTFEAVKREELTCEDQKQIAELLLKSQNFDNFLALKFPTVKRYGAEGAEAMFAFFNELQRRSPTRNQATHSWNGSPWKAEPPDPDARVSDGANVPQDARKARIPRGSRRKRRCVVPLDQLVRLQDPRRRGPRHDAAEPFAS</sequence>
<keyword evidence="4" id="KW-0786">Thiamine pyrophosphate</keyword>
<evidence type="ECO:0000313" key="6">
    <source>
        <dbReference type="EMBL" id="TKR61085.1"/>
    </source>
</evidence>
<comment type="cofactor">
    <cofactor evidence="1">
        <name>thiamine diphosphate</name>
        <dbReference type="ChEBI" id="CHEBI:58937"/>
    </cofactor>
</comment>
<gene>
    <name evidence="6" type="ORF">L596_028245</name>
</gene>
<reference evidence="6 7" key="2">
    <citation type="journal article" date="2019" name="G3 (Bethesda)">
        <title>Hybrid Assembly of the Genome of the Entomopathogenic Nematode Steinernema carpocapsae Identifies the X-Chromosome.</title>
        <authorList>
            <person name="Serra L."/>
            <person name="Macchietto M."/>
            <person name="Macias-Munoz A."/>
            <person name="McGill C.J."/>
            <person name="Rodriguez I.M."/>
            <person name="Rodriguez B."/>
            <person name="Murad R."/>
            <person name="Mortazavi A."/>
        </authorList>
    </citation>
    <scope>NUCLEOTIDE SEQUENCE [LARGE SCALE GENOMIC DNA]</scope>
    <source>
        <strain evidence="6 7">ALL</strain>
    </source>
</reference>
<dbReference type="EMBL" id="AZBU02000011">
    <property type="protein sequence ID" value="TKR61085.1"/>
    <property type="molecule type" value="Genomic_DNA"/>
</dbReference>
<evidence type="ECO:0000256" key="3">
    <source>
        <dbReference type="ARBA" id="ARBA00023002"/>
    </source>
</evidence>
<dbReference type="InterPro" id="IPR011603">
    <property type="entry name" value="2oxoglutarate_DH_E1"/>
</dbReference>
<keyword evidence="3" id="KW-0560">Oxidoreductase</keyword>
<evidence type="ECO:0000256" key="1">
    <source>
        <dbReference type="ARBA" id="ARBA00001964"/>
    </source>
</evidence>
<name>A0A4V5ZXU3_STECR</name>
<dbReference type="InterPro" id="IPR029061">
    <property type="entry name" value="THDP-binding"/>
</dbReference>
<organism evidence="6 7">
    <name type="scientific">Steinernema carpocapsae</name>
    <name type="common">Entomopathogenic nematode</name>
    <dbReference type="NCBI Taxonomy" id="34508"/>
    <lineage>
        <taxon>Eukaryota</taxon>
        <taxon>Metazoa</taxon>
        <taxon>Ecdysozoa</taxon>
        <taxon>Nematoda</taxon>
        <taxon>Chromadorea</taxon>
        <taxon>Rhabditida</taxon>
        <taxon>Tylenchina</taxon>
        <taxon>Panagrolaimomorpha</taxon>
        <taxon>Strongyloidoidea</taxon>
        <taxon>Steinernematidae</taxon>
        <taxon>Steinernema</taxon>
    </lineage>
</organism>
<dbReference type="AlphaFoldDB" id="A0A4V5ZXU3"/>
<dbReference type="OrthoDB" id="413077at2759"/>
<dbReference type="GO" id="GO:0030976">
    <property type="term" value="F:thiamine pyrophosphate binding"/>
    <property type="evidence" value="ECO:0007669"/>
    <property type="project" value="InterPro"/>
</dbReference>
<dbReference type="GO" id="GO:0016624">
    <property type="term" value="F:oxidoreductase activity, acting on the aldehyde or oxo group of donors, disulfide as acceptor"/>
    <property type="evidence" value="ECO:0007669"/>
    <property type="project" value="InterPro"/>
</dbReference>
<feature type="region of interest" description="Disordered" evidence="5">
    <location>
        <begin position="198"/>
        <end position="275"/>
    </location>
</feature>
<accession>A0A4V5ZXU3</accession>
<dbReference type="PANTHER" id="PTHR23152">
    <property type="entry name" value="2-OXOGLUTARATE DEHYDROGENASE"/>
    <property type="match status" value="1"/>
</dbReference>
<evidence type="ECO:0000256" key="5">
    <source>
        <dbReference type="SAM" id="MobiDB-lite"/>
    </source>
</evidence>
<dbReference type="Proteomes" id="UP000298663">
    <property type="component" value="Unassembled WGS sequence"/>
</dbReference>
<feature type="compositionally biased region" description="Basic and acidic residues" evidence="5">
    <location>
        <begin position="258"/>
        <end position="275"/>
    </location>
</feature>
<dbReference type="STRING" id="34508.A0A4V5ZXU3"/>
<dbReference type="PANTHER" id="PTHR23152:SF4">
    <property type="entry name" value="2-OXOADIPATE DEHYDROGENASE COMPLEX COMPONENT E1"/>
    <property type="match status" value="1"/>
</dbReference>
<evidence type="ECO:0000313" key="7">
    <source>
        <dbReference type="Proteomes" id="UP000298663"/>
    </source>
</evidence>
<comment type="similarity">
    <text evidence="2">Belongs to the alpha-ketoglutarate dehydrogenase family.</text>
</comment>
<keyword evidence="7" id="KW-1185">Reference proteome</keyword>
<proteinExistence type="inferred from homology"/>
<evidence type="ECO:0000256" key="2">
    <source>
        <dbReference type="ARBA" id="ARBA00006936"/>
    </source>
</evidence>
<dbReference type="SUPFAM" id="SSF52518">
    <property type="entry name" value="Thiamin diphosphate-binding fold (THDP-binding)"/>
    <property type="match status" value="1"/>
</dbReference>